<dbReference type="PATRIC" id="fig|400772.4.peg.1925"/>
<proteinExistence type="predicted"/>
<keyword evidence="3" id="KW-1185">Reference proteome</keyword>
<gene>
    <name evidence="1" type="ORF">DCP95_06185</name>
    <name evidence="2" type="ORF">RR49_01909</name>
</gene>
<dbReference type="RefSeq" id="WP_045247811.1">
    <property type="nucleotide sequence ID" value="NZ_JYIY01000075.1"/>
</dbReference>
<evidence type="ECO:0000313" key="2">
    <source>
        <dbReference type="EMBL" id="KJL36229.1"/>
    </source>
</evidence>
<dbReference type="SUPFAM" id="SSF53850">
    <property type="entry name" value="Periplasmic binding protein-like II"/>
    <property type="match status" value="1"/>
</dbReference>
<organism evidence="2 3">
    <name type="scientific">Microbacterium ginsengisoli</name>
    <dbReference type="NCBI Taxonomy" id="400772"/>
    <lineage>
        <taxon>Bacteria</taxon>
        <taxon>Bacillati</taxon>
        <taxon>Actinomycetota</taxon>
        <taxon>Actinomycetes</taxon>
        <taxon>Micrococcales</taxon>
        <taxon>Microbacteriaceae</taxon>
        <taxon>Microbacterium</taxon>
    </lineage>
</organism>
<sequence length="379" mass="39891">MTHYRGLTWDHPRGTDALRAAAAAFSADGPDTLTWEAQPLEGFESAPIERIAAEFDLVVLDHPHLGDARAHDALHPLDALFSTDELTAWSDAAVGPSFTSYVLEGRPWALPLDAATQVAAWRPDALDAAPATWDEAVALASRTARVAPSLAGPHAFLSWCSIAVGLGEEPARGDILLSRATGAEALRVLRALHGSAPAGTIGQNPISLLERLRAGDDLDYLPLVYGYVTYAQGEGGVRFGAPPTAGPRIGSTLGGTGIAISRRCSPSAALIDHLRALMSSDLQRGLIPAHAGQPSARAAWTDEAVDSASGGFYSSTLTTIDQAWVRPRFAGYIPFQSAASALLRAGVTDDIETGTVLHELEELFHTARAAAATPERMPA</sequence>
<dbReference type="EMBL" id="JYIY01000075">
    <property type="protein sequence ID" value="KJL36229.1"/>
    <property type="molecule type" value="Genomic_DNA"/>
</dbReference>
<dbReference type="Proteomes" id="UP000033451">
    <property type="component" value="Unassembled WGS sequence"/>
</dbReference>
<protein>
    <submittedName>
        <fullName evidence="2">Bacterial extracellular solute-binding protein</fullName>
    </submittedName>
</protein>
<dbReference type="InterPro" id="IPR006059">
    <property type="entry name" value="SBP"/>
</dbReference>
<comment type="caution">
    <text evidence="2">The sequence shown here is derived from an EMBL/GenBank/DDBJ whole genome shotgun (WGS) entry which is preliminary data.</text>
</comment>
<dbReference type="STRING" id="400772.RR49_01909"/>
<dbReference type="Proteomes" id="UP000257479">
    <property type="component" value="Unassembled WGS sequence"/>
</dbReference>
<reference evidence="1 4" key="2">
    <citation type="journal article" date="2018" name="Nat. Biotechnol.">
        <title>A standardized bacterial taxonomy based on genome phylogeny substantially revises the tree of life.</title>
        <authorList>
            <person name="Parks D.H."/>
            <person name="Chuvochina M."/>
            <person name="Waite D.W."/>
            <person name="Rinke C."/>
            <person name="Skarshewski A."/>
            <person name="Chaumeil P.A."/>
            <person name="Hugenholtz P."/>
        </authorList>
    </citation>
    <scope>NUCLEOTIDE SEQUENCE [LARGE SCALE GENOMIC DNA]</scope>
    <source>
        <strain evidence="1">UBA9152</strain>
    </source>
</reference>
<evidence type="ECO:0000313" key="3">
    <source>
        <dbReference type="Proteomes" id="UP000033451"/>
    </source>
</evidence>
<name>A0A0F0LU34_9MICO</name>
<dbReference type="Pfam" id="PF01547">
    <property type="entry name" value="SBP_bac_1"/>
    <property type="match status" value="1"/>
</dbReference>
<dbReference type="AlphaFoldDB" id="A0A0F0LU34"/>
<accession>A0A0F0LU34</accession>
<reference evidence="2 3" key="1">
    <citation type="submission" date="2015-02" db="EMBL/GenBank/DDBJ databases">
        <title>Draft genome sequences of ten Microbacterium spp. with emphasis on heavy metal contaminated environments.</title>
        <authorList>
            <person name="Corretto E."/>
        </authorList>
    </citation>
    <scope>NUCLEOTIDE SEQUENCE [LARGE SCALE GENOMIC DNA]</scope>
    <source>
        <strain evidence="2 3">DSM 18659</strain>
    </source>
</reference>
<dbReference type="InterPro" id="IPR050490">
    <property type="entry name" value="Bact_solute-bd_prot1"/>
</dbReference>
<evidence type="ECO:0000313" key="1">
    <source>
        <dbReference type="EMBL" id="HAN24148.1"/>
    </source>
</evidence>
<dbReference type="OrthoDB" id="3495561at2"/>
<dbReference type="Gene3D" id="3.40.190.10">
    <property type="entry name" value="Periplasmic binding protein-like II"/>
    <property type="match status" value="2"/>
</dbReference>
<dbReference type="PANTHER" id="PTHR43649">
    <property type="entry name" value="ARABINOSE-BINDING PROTEIN-RELATED"/>
    <property type="match status" value="1"/>
</dbReference>
<evidence type="ECO:0000313" key="4">
    <source>
        <dbReference type="Proteomes" id="UP000257479"/>
    </source>
</evidence>
<dbReference type="EMBL" id="DMNG01000105">
    <property type="protein sequence ID" value="HAN24148.1"/>
    <property type="molecule type" value="Genomic_DNA"/>
</dbReference>